<gene>
    <name evidence="1" type="ORF">H8K32_14290</name>
</gene>
<dbReference type="AlphaFoldDB" id="A0A923HRB3"/>
<dbReference type="RefSeq" id="WP_186913213.1">
    <property type="nucleotide sequence ID" value="NZ_JACOFV010000013.1"/>
</dbReference>
<dbReference type="Proteomes" id="UP000634011">
    <property type="component" value="Unassembled WGS sequence"/>
</dbReference>
<organism evidence="1 2">
    <name type="scientific">Undibacterium jejuense</name>
    <dbReference type="NCBI Taxonomy" id="1344949"/>
    <lineage>
        <taxon>Bacteria</taxon>
        <taxon>Pseudomonadati</taxon>
        <taxon>Pseudomonadota</taxon>
        <taxon>Betaproteobacteria</taxon>
        <taxon>Burkholderiales</taxon>
        <taxon>Oxalobacteraceae</taxon>
        <taxon>Undibacterium</taxon>
    </lineage>
</organism>
<reference evidence="1" key="1">
    <citation type="submission" date="2020-08" db="EMBL/GenBank/DDBJ databases">
        <title>Novel species isolated from subtropical streams in China.</title>
        <authorList>
            <person name="Lu H."/>
        </authorList>
    </citation>
    <scope>NUCLEOTIDE SEQUENCE</scope>
    <source>
        <strain evidence="1">KACC 12607</strain>
    </source>
</reference>
<accession>A0A923HRB3</accession>
<keyword evidence="2" id="KW-1185">Reference proteome</keyword>
<dbReference type="EMBL" id="JACOFV010000013">
    <property type="protein sequence ID" value="MBC3863273.1"/>
    <property type="molecule type" value="Genomic_DNA"/>
</dbReference>
<name>A0A923HRB3_9BURK</name>
<proteinExistence type="predicted"/>
<evidence type="ECO:0000313" key="2">
    <source>
        <dbReference type="Proteomes" id="UP000634011"/>
    </source>
</evidence>
<sequence length="59" mass="6601">MLITTGMPFLFNAEAIGATAFSVVLTNFQHSSCKFFKKLSIKTFKKNNKAPAINLNKYN</sequence>
<protein>
    <submittedName>
        <fullName evidence="1">Uncharacterized protein</fullName>
    </submittedName>
</protein>
<evidence type="ECO:0000313" key="1">
    <source>
        <dbReference type="EMBL" id="MBC3863273.1"/>
    </source>
</evidence>
<comment type="caution">
    <text evidence="1">The sequence shown here is derived from an EMBL/GenBank/DDBJ whole genome shotgun (WGS) entry which is preliminary data.</text>
</comment>